<feature type="transmembrane region" description="Helical" evidence="1">
    <location>
        <begin position="89"/>
        <end position="108"/>
    </location>
</feature>
<dbReference type="Pfam" id="PF01757">
    <property type="entry name" value="Acyl_transf_3"/>
    <property type="match status" value="1"/>
</dbReference>
<keyword evidence="1" id="KW-0472">Membrane</keyword>
<dbReference type="Proteomes" id="UP000441754">
    <property type="component" value="Unassembled WGS sequence"/>
</dbReference>
<sequence>MTPTAAKSGNYFGQLDGLRFVAVSLVMVDHWLSDQVHIPIGYFGVNLFFVLSGFLITRILINSKRLDEKLNRSHGLSLRQFYIRRSLRIFPIYYFTICILALVGYSAVRDHLGWFLTYTPNIWMILHHTWFGAVDHLWSLAVEEQYYLFFPFLILFLPFRFFYRMLVVLIIFSILLRVVLFATGASWMVQFMLMPTCLDAFGMGGILAYLLVFKRERFEKISSNTVFFLISFGLYALNLYLMTVTTPARNVFTDIFDRFFTSIFCFFIIGKGVIGYEGIAKRFLEHPVSNYLGRISYGLYLFHNLVYNFYHTPPDFITVRAFNRLLRELPFLTEFGLVSLAKVVFFYAITVAVATFSWFLIEKPFNNLKDRFAYSPS</sequence>
<dbReference type="AlphaFoldDB" id="A0A7K0EPP9"/>
<feature type="transmembrane region" description="Helical" evidence="1">
    <location>
        <begin position="225"/>
        <end position="247"/>
    </location>
</feature>
<dbReference type="OrthoDB" id="9796461at2"/>
<evidence type="ECO:0000313" key="4">
    <source>
        <dbReference type="Proteomes" id="UP000441754"/>
    </source>
</evidence>
<dbReference type="InterPro" id="IPR050879">
    <property type="entry name" value="Acyltransferase_3"/>
</dbReference>
<dbReference type="GO" id="GO:0000271">
    <property type="term" value="P:polysaccharide biosynthetic process"/>
    <property type="evidence" value="ECO:0007669"/>
    <property type="project" value="TreeGrafter"/>
</dbReference>
<accession>A0A7K0EPP9</accession>
<feature type="transmembrane region" description="Helical" evidence="1">
    <location>
        <begin position="168"/>
        <end position="187"/>
    </location>
</feature>
<keyword evidence="1" id="KW-0812">Transmembrane</keyword>
<dbReference type="PANTHER" id="PTHR23028">
    <property type="entry name" value="ACETYLTRANSFERASE"/>
    <property type="match status" value="1"/>
</dbReference>
<proteinExistence type="predicted"/>
<feature type="transmembrane region" description="Helical" evidence="1">
    <location>
        <begin position="291"/>
        <end position="310"/>
    </location>
</feature>
<feature type="transmembrane region" description="Helical" evidence="1">
    <location>
        <begin position="193"/>
        <end position="213"/>
    </location>
</feature>
<dbReference type="InterPro" id="IPR002656">
    <property type="entry name" value="Acyl_transf_3_dom"/>
</dbReference>
<organism evidence="3 4">
    <name type="scientific">Larkinella terrae</name>
    <dbReference type="NCBI Taxonomy" id="2025311"/>
    <lineage>
        <taxon>Bacteria</taxon>
        <taxon>Pseudomonadati</taxon>
        <taxon>Bacteroidota</taxon>
        <taxon>Cytophagia</taxon>
        <taxon>Cytophagales</taxon>
        <taxon>Spirosomataceae</taxon>
        <taxon>Larkinella</taxon>
    </lineage>
</organism>
<evidence type="ECO:0000259" key="2">
    <source>
        <dbReference type="Pfam" id="PF01757"/>
    </source>
</evidence>
<evidence type="ECO:0000256" key="1">
    <source>
        <dbReference type="SAM" id="Phobius"/>
    </source>
</evidence>
<dbReference type="PANTHER" id="PTHR23028:SF53">
    <property type="entry name" value="ACYL_TRANSF_3 DOMAIN-CONTAINING PROTEIN"/>
    <property type="match status" value="1"/>
</dbReference>
<keyword evidence="3" id="KW-0012">Acyltransferase</keyword>
<keyword evidence="3" id="KW-0808">Transferase</keyword>
<dbReference type="RefSeq" id="WP_154177084.1">
    <property type="nucleotide sequence ID" value="NZ_WJXZ01000013.1"/>
</dbReference>
<keyword evidence="4" id="KW-1185">Reference proteome</keyword>
<feature type="transmembrane region" description="Helical" evidence="1">
    <location>
        <begin position="40"/>
        <end position="61"/>
    </location>
</feature>
<reference evidence="3 4" key="1">
    <citation type="journal article" date="2018" name="Antonie Van Leeuwenhoek">
        <title>Larkinella terrae sp. nov., isolated from soil on Jeju Island, South Korea.</title>
        <authorList>
            <person name="Ten L.N."/>
            <person name="Jeon J."/>
            <person name="Park S.J."/>
            <person name="Park S."/>
            <person name="Lee S.Y."/>
            <person name="Kim M.K."/>
            <person name="Jung H.Y."/>
        </authorList>
    </citation>
    <scope>NUCLEOTIDE SEQUENCE [LARGE SCALE GENOMIC DNA]</scope>
    <source>
        <strain evidence="3 4">KCTC 52001</strain>
    </source>
</reference>
<name>A0A7K0EPP9_9BACT</name>
<gene>
    <name evidence="3" type="ORF">GJJ30_20600</name>
</gene>
<comment type="caution">
    <text evidence="3">The sequence shown here is derived from an EMBL/GenBank/DDBJ whole genome shotgun (WGS) entry which is preliminary data.</text>
</comment>
<feature type="transmembrane region" description="Helical" evidence="1">
    <location>
        <begin position="335"/>
        <end position="361"/>
    </location>
</feature>
<keyword evidence="1" id="KW-1133">Transmembrane helix</keyword>
<protein>
    <submittedName>
        <fullName evidence="3">Acyltransferase family protein</fullName>
    </submittedName>
</protein>
<feature type="transmembrane region" description="Helical" evidence="1">
    <location>
        <begin position="259"/>
        <end position="279"/>
    </location>
</feature>
<evidence type="ECO:0000313" key="3">
    <source>
        <dbReference type="EMBL" id="MRS63712.1"/>
    </source>
</evidence>
<dbReference type="EMBL" id="WJXZ01000013">
    <property type="protein sequence ID" value="MRS63712.1"/>
    <property type="molecule type" value="Genomic_DNA"/>
</dbReference>
<dbReference type="GO" id="GO:0016020">
    <property type="term" value="C:membrane"/>
    <property type="evidence" value="ECO:0007669"/>
    <property type="project" value="TreeGrafter"/>
</dbReference>
<feature type="transmembrane region" description="Helical" evidence="1">
    <location>
        <begin position="146"/>
        <end position="163"/>
    </location>
</feature>
<feature type="domain" description="Acyltransferase 3" evidence="2">
    <location>
        <begin position="14"/>
        <end position="354"/>
    </location>
</feature>
<dbReference type="GO" id="GO:0016747">
    <property type="term" value="F:acyltransferase activity, transferring groups other than amino-acyl groups"/>
    <property type="evidence" value="ECO:0007669"/>
    <property type="project" value="InterPro"/>
</dbReference>